<dbReference type="GO" id="GO:0006629">
    <property type="term" value="P:lipid metabolic process"/>
    <property type="evidence" value="ECO:0007669"/>
    <property type="project" value="InterPro"/>
</dbReference>
<accession>A0A9W6BDL7</accession>
<feature type="transmembrane region" description="Helical" evidence="1">
    <location>
        <begin position="211"/>
        <end position="230"/>
    </location>
</feature>
<feature type="transmembrane region" description="Helical" evidence="1">
    <location>
        <begin position="70"/>
        <end position="89"/>
    </location>
</feature>
<evidence type="ECO:0000256" key="1">
    <source>
        <dbReference type="SAM" id="Phobius"/>
    </source>
</evidence>
<dbReference type="Pfam" id="PF00487">
    <property type="entry name" value="FA_desaturase"/>
    <property type="match status" value="1"/>
</dbReference>
<dbReference type="Proteomes" id="UP001165080">
    <property type="component" value="Unassembled WGS sequence"/>
</dbReference>
<name>A0A9W6BDL7_9CHLO</name>
<feature type="transmembrane region" description="Helical" evidence="1">
    <location>
        <begin position="187"/>
        <end position="205"/>
    </location>
</feature>
<dbReference type="PANTHER" id="PTHR36459">
    <property type="entry name" value="ORF"/>
    <property type="match status" value="1"/>
</dbReference>
<dbReference type="InterPro" id="IPR005804">
    <property type="entry name" value="FA_desaturase_dom"/>
</dbReference>
<sequence length="368" mass="42456">MGCTAEELARQDLRSPRAEYVFRLPNFLIKPLRGMLVDPRDEPVLHLLCNQLLLVVPSAVFLFACTRSHWFGMLYLALNYGIFLQRYMLTLHFTEHRTLFKREYGVLNLLIPYVLCNLYGVPCGFYRLHHVVMHHVEDNASPGDLTSTEAVQRDSLLHFVRYWVRFWLCTWVELPAYAARKGRHAQGALCATCALVYWAALAGLWRLNPIATLWSLAVPFFVSTFALMFGNWSQHVFVDPDEPRNNYRSTYNCLACPDNCRTYNDGYHIVHHLNSRLHWSELPHRFIDTLGAHDDNDALAFRGIGFFDVGLMVFTRQLDKLATYIVPCGPKQAKRSHDEWVALLRHRLRPARVKAENPRGTRAQPAAS</sequence>
<keyword evidence="1" id="KW-0812">Transmembrane</keyword>
<dbReference type="OrthoDB" id="1470350at2759"/>
<dbReference type="PANTHER" id="PTHR36459:SF1">
    <property type="entry name" value="FATTY ACID DESATURASE DOMAIN-CONTAINING PROTEIN-RELATED"/>
    <property type="match status" value="1"/>
</dbReference>
<reference evidence="3 4" key="1">
    <citation type="journal article" date="2023" name="Commun. Biol.">
        <title>Reorganization of the ancestral sex-determining regions during the evolution of trioecy in Pleodorina starrii.</title>
        <authorList>
            <person name="Takahashi K."/>
            <person name="Suzuki S."/>
            <person name="Kawai-Toyooka H."/>
            <person name="Yamamoto K."/>
            <person name="Hamaji T."/>
            <person name="Ootsuki R."/>
            <person name="Yamaguchi H."/>
            <person name="Kawachi M."/>
            <person name="Higashiyama T."/>
            <person name="Nozaki H."/>
        </authorList>
    </citation>
    <scope>NUCLEOTIDE SEQUENCE [LARGE SCALE GENOMIC DNA]</scope>
    <source>
        <strain evidence="3 4">NIES-4479</strain>
    </source>
</reference>
<keyword evidence="1" id="KW-1133">Transmembrane helix</keyword>
<keyword evidence="1" id="KW-0472">Membrane</keyword>
<evidence type="ECO:0000259" key="2">
    <source>
        <dbReference type="Pfam" id="PF00487"/>
    </source>
</evidence>
<comment type="caution">
    <text evidence="3">The sequence shown here is derived from an EMBL/GenBank/DDBJ whole genome shotgun (WGS) entry which is preliminary data.</text>
</comment>
<feature type="transmembrane region" description="Helical" evidence="1">
    <location>
        <begin position="109"/>
        <end position="128"/>
    </location>
</feature>
<feature type="domain" description="Fatty acid desaturase" evidence="2">
    <location>
        <begin position="69"/>
        <end position="284"/>
    </location>
</feature>
<evidence type="ECO:0000313" key="3">
    <source>
        <dbReference type="EMBL" id="GLC50199.1"/>
    </source>
</evidence>
<organism evidence="3 4">
    <name type="scientific">Pleodorina starrii</name>
    <dbReference type="NCBI Taxonomy" id="330485"/>
    <lineage>
        <taxon>Eukaryota</taxon>
        <taxon>Viridiplantae</taxon>
        <taxon>Chlorophyta</taxon>
        <taxon>core chlorophytes</taxon>
        <taxon>Chlorophyceae</taxon>
        <taxon>CS clade</taxon>
        <taxon>Chlamydomonadales</taxon>
        <taxon>Volvocaceae</taxon>
        <taxon>Pleodorina</taxon>
    </lineage>
</organism>
<feature type="transmembrane region" description="Helical" evidence="1">
    <location>
        <begin position="44"/>
        <end position="63"/>
    </location>
</feature>
<protein>
    <recommendedName>
        <fullName evidence="2">Fatty acid desaturase domain-containing protein</fullName>
    </recommendedName>
</protein>
<dbReference type="AlphaFoldDB" id="A0A9W6BDL7"/>
<proteinExistence type="predicted"/>
<evidence type="ECO:0000313" key="4">
    <source>
        <dbReference type="Proteomes" id="UP001165080"/>
    </source>
</evidence>
<dbReference type="EMBL" id="BRXU01000003">
    <property type="protein sequence ID" value="GLC50199.1"/>
    <property type="molecule type" value="Genomic_DNA"/>
</dbReference>
<gene>
    <name evidence="3" type="primary">PLEST000306</name>
    <name evidence="3" type="ORF">PLESTB_000353200</name>
</gene>
<keyword evidence="4" id="KW-1185">Reference proteome</keyword>